<evidence type="ECO:0000256" key="5">
    <source>
        <dbReference type="ARBA" id="ARBA00022840"/>
    </source>
</evidence>
<evidence type="ECO:0000256" key="4">
    <source>
        <dbReference type="ARBA" id="ARBA00022741"/>
    </source>
</evidence>
<dbReference type="Pfam" id="PF13193">
    <property type="entry name" value="AMP-binding_C"/>
    <property type="match status" value="1"/>
</dbReference>
<dbReference type="PROSITE" id="PS00455">
    <property type="entry name" value="AMP_BINDING"/>
    <property type="match status" value="1"/>
</dbReference>
<protein>
    <recommendedName>
        <fullName evidence="2">acetate--CoA ligase</fullName>
        <ecNumber evidence="2">6.2.1.1</ecNumber>
    </recommendedName>
</protein>
<evidence type="ECO:0000259" key="8">
    <source>
        <dbReference type="Pfam" id="PF13193"/>
    </source>
</evidence>
<name>G8TVX6_SULAD</name>
<gene>
    <name evidence="10" type="ordered locus">Sulac_1323</name>
</gene>
<reference evidence="11" key="1">
    <citation type="submission" date="2011-12" db="EMBL/GenBank/DDBJ databases">
        <title>The complete genome of chromosome of Sulfobacillus acidophilus DSM 10332.</title>
        <authorList>
            <person name="Lucas S."/>
            <person name="Han J."/>
            <person name="Lapidus A."/>
            <person name="Bruce D."/>
            <person name="Goodwin L."/>
            <person name="Pitluck S."/>
            <person name="Peters L."/>
            <person name="Kyrpides N."/>
            <person name="Mavromatis K."/>
            <person name="Ivanova N."/>
            <person name="Mikhailova N."/>
            <person name="Chertkov O."/>
            <person name="Saunders E."/>
            <person name="Detter J.C."/>
            <person name="Tapia R."/>
            <person name="Han C."/>
            <person name="Land M."/>
            <person name="Hauser L."/>
            <person name="Markowitz V."/>
            <person name="Cheng J.-F."/>
            <person name="Hugenholtz P."/>
            <person name="Woyke T."/>
            <person name="Wu D."/>
            <person name="Pukall R."/>
            <person name="Gehrich-Schroeter G."/>
            <person name="Schneider S."/>
            <person name="Klenk H.-P."/>
            <person name="Eisen J.A."/>
        </authorList>
    </citation>
    <scope>NUCLEOTIDE SEQUENCE [LARGE SCALE GENOMIC DNA]</scope>
    <source>
        <strain evidence="11">ATCC 700253 / DSM 10332 / NAL</strain>
    </source>
</reference>
<feature type="domain" description="AMP-binding enzyme C-terminal" evidence="8">
    <location>
        <begin position="533"/>
        <end position="608"/>
    </location>
</feature>
<dbReference type="EC" id="6.2.1.1" evidence="2"/>
<dbReference type="Pfam" id="PF16177">
    <property type="entry name" value="ACAS_N"/>
    <property type="match status" value="1"/>
</dbReference>
<comment type="similarity">
    <text evidence="1">Belongs to the ATP-dependent AMP-binding enzyme family.</text>
</comment>
<evidence type="ECO:0000256" key="1">
    <source>
        <dbReference type="ARBA" id="ARBA00006432"/>
    </source>
</evidence>
<dbReference type="PANTHER" id="PTHR24095:SF14">
    <property type="entry name" value="ACETYL-COENZYME A SYNTHETASE 1"/>
    <property type="match status" value="1"/>
</dbReference>
<feature type="domain" description="AMP-dependent synthetase/ligase" evidence="7">
    <location>
        <begin position="93"/>
        <end position="480"/>
    </location>
</feature>
<proteinExistence type="inferred from homology"/>
<dbReference type="STRING" id="679936.Sulac_1323"/>
<dbReference type="HOGENOM" id="CLU_000022_3_6_9"/>
<dbReference type="InterPro" id="IPR020845">
    <property type="entry name" value="AMP-binding_CS"/>
</dbReference>
<evidence type="ECO:0000256" key="6">
    <source>
        <dbReference type="ARBA" id="ARBA00022990"/>
    </source>
</evidence>
<keyword evidence="3 10" id="KW-0436">Ligase</keyword>
<dbReference type="PANTHER" id="PTHR24095">
    <property type="entry name" value="ACETYL-COENZYME A SYNTHETASE"/>
    <property type="match status" value="1"/>
</dbReference>
<accession>G8TVX6</accession>
<keyword evidence="11" id="KW-1185">Reference proteome</keyword>
<evidence type="ECO:0000259" key="9">
    <source>
        <dbReference type="Pfam" id="PF16177"/>
    </source>
</evidence>
<feature type="domain" description="Acetyl-coenzyme A synthetase N-terminal" evidence="9">
    <location>
        <begin position="36"/>
        <end position="88"/>
    </location>
</feature>
<dbReference type="Proteomes" id="UP000005439">
    <property type="component" value="Chromosome"/>
</dbReference>
<dbReference type="GO" id="GO:0005524">
    <property type="term" value="F:ATP binding"/>
    <property type="evidence" value="ECO:0007669"/>
    <property type="project" value="UniProtKB-KW"/>
</dbReference>
<evidence type="ECO:0000313" key="10">
    <source>
        <dbReference type="EMBL" id="AEW04820.1"/>
    </source>
</evidence>
<reference evidence="10 11" key="2">
    <citation type="journal article" date="2012" name="Stand. Genomic Sci.">
        <title>Complete genome sequence of the moderately thermophilic mineral-sulfide-oxidizing firmicute Sulfobacillus acidophilus type strain (NAL(T)).</title>
        <authorList>
            <person name="Anderson I."/>
            <person name="Chertkov O."/>
            <person name="Chen A."/>
            <person name="Saunders E."/>
            <person name="Lapidus A."/>
            <person name="Nolan M."/>
            <person name="Lucas S."/>
            <person name="Hammon N."/>
            <person name="Deshpande S."/>
            <person name="Cheng J.F."/>
            <person name="Han C."/>
            <person name="Tapia R."/>
            <person name="Goodwin L.A."/>
            <person name="Pitluck S."/>
            <person name="Liolios K."/>
            <person name="Pagani I."/>
            <person name="Ivanova N."/>
            <person name="Mikhailova N."/>
            <person name="Pati A."/>
            <person name="Palaniappan K."/>
            <person name="Land M."/>
            <person name="Pan C."/>
            <person name="Rohde M."/>
            <person name="Pukall R."/>
            <person name="Goker M."/>
            <person name="Detter J.C."/>
            <person name="Woyke T."/>
            <person name="Bristow J."/>
            <person name="Eisen J.A."/>
            <person name="Markowitz V."/>
            <person name="Hugenholtz P."/>
            <person name="Kyrpides N.C."/>
            <person name="Klenk H.P."/>
            <person name="Mavromatis K."/>
        </authorList>
    </citation>
    <scope>NUCLEOTIDE SEQUENCE [LARGE SCALE GENOMIC DNA]</scope>
    <source>
        <strain evidence="11">ATCC 700253 / DSM 10332 / NAL</strain>
    </source>
</reference>
<organism evidence="10 11">
    <name type="scientific">Sulfobacillus acidophilus (strain ATCC 700253 / DSM 10332 / NAL)</name>
    <dbReference type="NCBI Taxonomy" id="679936"/>
    <lineage>
        <taxon>Bacteria</taxon>
        <taxon>Bacillati</taxon>
        <taxon>Bacillota</taxon>
        <taxon>Clostridia</taxon>
        <taxon>Eubacteriales</taxon>
        <taxon>Clostridiales Family XVII. Incertae Sedis</taxon>
        <taxon>Sulfobacillus</taxon>
    </lineage>
</organism>
<keyword evidence="6" id="KW-0007">Acetylation</keyword>
<dbReference type="InterPro" id="IPR042099">
    <property type="entry name" value="ANL_N_sf"/>
</dbReference>
<dbReference type="PATRIC" id="fig|679936.5.peg.1386"/>
<keyword evidence="4" id="KW-0547">Nucleotide-binding</keyword>
<dbReference type="EMBL" id="CP003179">
    <property type="protein sequence ID" value="AEW04820.1"/>
    <property type="molecule type" value="Genomic_DNA"/>
</dbReference>
<evidence type="ECO:0000259" key="7">
    <source>
        <dbReference type="Pfam" id="PF00501"/>
    </source>
</evidence>
<sequence length="643" mass="71016">MELWEAEVVWRPTETWVKESRLGQFLSKVGLGSINALRERAASDPEWFWDAVVKELGWPFPVSYQTVLDTKDGIPFAEWFVGGRTNVALAALDRHRDRQPDRVAVIYESEAGQVRQWTYGQLGETADRLAHGLRRLGIGLGDRIGIYLPMIPEAVALMMAAAKIGAIIVPAFSGYGAEALATRLADAAVSLLVTADGYFRRGRWIAMKPVADQAIQQTGQSIPILLVRQGSEPVTAEYDWETIIREAEGVGPYRTEILPSETPLMIIYTSGTTGRPKGAVHTHTGFPLKASQDLWQAFDLRESDRFFWFTDLGWMMGPWMIYGGLITGSTLVLYDGTPDYPDAGRLWDLIDRHQVSVFGISPTAIRALMAHGRQPLEGHSLQSLRILGSSGEPWNPEPWLWFFRQVGGGRCPIVNYSGGTEISGGIVAALAVEPQKPCAFSGPIPGMVADVVNEEGQPVVEAVGELVLRAPWPGMTRGFWHDRDRYQKTYWSRFPGLWVHGDFAYIDRDGFWYILGRSDDTIKVAGKRLGPAEVESIVVAHPEVVEAAAIGVPDPVKGEALVVVAVVTTARPELTAELSRWVEDRLGKALKPKTVILVPELPKTRNGKIVRRVIKAQYLGQPLGDTSSVENVQALDYISRGDQ</sequence>
<dbReference type="InterPro" id="IPR032387">
    <property type="entry name" value="ACAS_N"/>
</dbReference>
<evidence type="ECO:0000313" key="11">
    <source>
        <dbReference type="Proteomes" id="UP000005439"/>
    </source>
</evidence>
<dbReference type="InterPro" id="IPR045851">
    <property type="entry name" value="AMP-bd_C_sf"/>
</dbReference>
<dbReference type="SUPFAM" id="SSF56801">
    <property type="entry name" value="Acetyl-CoA synthetase-like"/>
    <property type="match status" value="1"/>
</dbReference>
<dbReference type="KEGG" id="sap:Sulac_1323"/>
<evidence type="ECO:0000256" key="3">
    <source>
        <dbReference type="ARBA" id="ARBA00022598"/>
    </source>
</evidence>
<dbReference type="Gene3D" id="3.30.300.30">
    <property type="match status" value="1"/>
</dbReference>
<evidence type="ECO:0000256" key="2">
    <source>
        <dbReference type="ARBA" id="ARBA00013275"/>
    </source>
</evidence>
<dbReference type="Gene3D" id="3.40.50.12780">
    <property type="entry name" value="N-terminal domain of ligase-like"/>
    <property type="match status" value="1"/>
</dbReference>
<dbReference type="GO" id="GO:0003987">
    <property type="term" value="F:acetate-CoA ligase activity"/>
    <property type="evidence" value="ECO:0007669"/>
    <property type="project" value="UniProtKB-EC"/>
</dbReference>
<dbReference type="GO" id="GO:0006085">
    <property type="term" value="P:acetyl-CoA biosynthetic process"/>
    <property type="evidence" value="ECO:0007669"/>
    <property type="project" value="TreeGrafter"/>
</dbReference>
<dbReference type="AlphaFoldDB" id="G8TVX6"/>
<dbReference type="InterPro" id="IPR025110">
    <property type="entry name" value="AMP-bd_C"/>
</dbReference>
<dbReference type="Pfam" id="PF00501">
    <property type="entry name" value="AMP-binding"/>
    <property type="match status" value="1"/>
</dbReference>
<keyword evidence="5" id="KW-0067">ATP-binding</keyword>
<dbReference type="InterPro" id="IPR000873">
    <property type="entry name" value="AMP-dep_synth/lig_dom"/>
</dbReference>